<accession>A0A1I7YXQ2</accession>
<evidence type="ECO:0000313" key="4">
    <source>
        <dbReference type="WBParaSite" id="L893_g20816.t2"/>
    </source>
</evidence>
<keyword evidence="3" id="KW-1185">Reference proteome</keyword>
<feature type="region of interest" description="Disordered" evidence="1">
    <location>
        <begin position="283"/>
        <end position="368"/>
    </location>
</feature>
<reference evidence="4" key="1">
    <citation type="submission" date="2016-11" db="UniProtKB">
        <authorList>
            <consortium name="WormBaseParasite"/>
        </authorList>
    </citation>
    <scope>IDENTIFICATION</scope>
</reference>
<proteinExistence type="predicted"/>
<keyword evidence="2" id="KW-0732">Signal</keyword>
<feature type="signal peptide" evidence="2">
    <location>
        <begin position="1"/>
        <end position="23"/>
    </location>
</feature>
<feature type="chain" id="PRO_5009312712" evidence="2">
    <location>
        <begin position="24"/>
        <end position="460"/>
    </location>
</feature>
<sequence length="460" mass="50668">MARIDRTLLTALLCVALLPQLEAMDLKVFKRGRVEILDETQIKNPREYNFDEDAQKAADFDDAYDELVPHLPRFELVKNGKFAGVTRIPIITRRLPTWSTARPRTSGPYKTWGTPYIIPVTRPPRHFETKVRSEPVKVEQWVPHHMSELKVAKTVKSVTISTTTATTTRATTTRPTTTSTTTRTTTKLSTGPTTTEPTTTPTTTRTATQVPTQTLAVSAEKPSTRSWVDIPLQSDSQEDRIANLHFSKFAQRFGVNRVVPQTATTQQPSIIINEILAKNKPLNSSSLTHSNQQTVRSNQVVLQPSPRSQATAVRLHSAPQAPSHPVPQTSSAAPTTSTHRPVPLAHPTPSSRQPLPSATHEPSTTPATATVRVTRNPALGPAAPKPPIIHNGDKPYHGPTFNCRILNPVKDGRPHPRTDASCHLLMPGFSADGSCRCTYEVEGRDENGCAIGFLYICKRR</sequence>
<name>A0A1I7YXQ2_9BILA</name>
<feature type="compositionally biased region" description="Low complexity" evidence="1">
    <location>
        <begin position="329"/>
        <end position="338"/>
    </location>
</feature>
<evidence type="ECO:0000256" key="2">
    <source>
        <dbReference type="SAM" id="SignalP"/>
    </source>
</evidence>
<evidence type="ECO:0000256" key="1">
    <source>
        <dbReference type="SAM" id="MobiDB-lite"/>
    </source>
</evidence>
<dbReference type="Proteomes" id="UP000095287">
    <property type="component" value="Unplaced"/>
</dbReference>
<evidence type="ECO:0000313" key="3">
    <source>
        <dbReference type="Proteomes" id="UP000095287"/>
    </source>
</evidence>
<dbReference type="AlphaFoldDB" id="A0A1I7YXQ2"/>
<feature type="compositionally biased region" description="Polar residues" evidence="1">
    <location>
        <begin position="283"/>
        <end position="311"/>
    </location>
</feature>
<protein>
    <submittedName>
        <fullName evidence="4">Clip domain-containing protein</fullName>
    </submittedName>
</protein>
<dbReference type="WBParaSite" id="L893_g20816.t2">
    <property type="protein sequence ID" value="L893_g20816.t2"/>
    <property type="gene ID" value="L893_g20816"/>
</dbReference>
<organism evidence="3 4">
    <name type="scientific">Steinernema glaseri</name>
    <dbReference type="NCBI Taxonomy" id="37863"/>
    <lineage>
        <taxon>Eukaryota</taxon>
        <taxon>Metazoa</taxon>
        <taxon>Ecdysozoa</taxon>
        <taxon>Nematoda</taxon>
        <taxon>Chromadorea</taxon>
        <taxon>Rhabditida</taxon>
        <taxon>Tylenchina</taxon>
        <taxon>Panagrolaimomorpha</taxon>
        <taxon>Strongyloidoidea</taxon>
        <taxon>Steinernematidae</taxon>
        <taxon>Steinernema</taxon>
    </lineage>
</organism>
<feature type="region of interest" description="Disordered" evidence="1">
    <location>
        <begin position="163"/>
        <end position="207"/>
    </location>
</feature>